<feature type="transmembrane region" description="Helical" evidence="1">
    <location>
        <begin position="25"/>
        <end position="43"/>
    </location>
</feature>
<dbReference type="Proteomes" id="UP000075883">
    <property type="component" value="Unassembled WGS sequence"/>
</dbReference>
<dbReference type="VEuPathDB" id="VectorBase:ACUA004238"/>
<keyword evidence="1" id="KW-0472">Membrane</keyword>
<keyword evidence="3" id="KW-1185">Reference proteome</keyword>
<reference evidence="2" key="2">
    <citation type="submission" date="2020-05" db="UniProtKB">
        <authorList>
            <consortium name="EnsemblMetazoa"/>
        </authorList>
    </citation>
    <scope>IDENTIFICATION</scope>
    <source>
        <strain evidence="2">A-37</strain>
    </source>
</reference>
<dbReference type="EMBL" id="AXCM01002779">
    <property type="status" value="NOT_ANNOTATED_CDS"/>
    <property type="molecule type" value="Genomic_DNA"/>
</dbReference>
<organism evidence="2 3">
    <name type="scientific">Anopheles culicifacies</name>
    <dbReference type="NCBI Taxonomy" id="139723"/>
    <lineage>
        <taxon>Eukaryota</taxon>
        <taxon>Metazoa</taxon>
        <taxon>Ecdysozoa</taxon>
        <taxon>Arthropoda</taxon>
        <taxon>Hexapoda</taxon>
        <taxon>Insecta</taxon>
        <taxon>Pterygota</taxon>
        <taxon>Neoptera</taxon>
        <taxon>Endopterygota</taxon>
        <taxon>Diptera</taxon>
        <taxon>Nematocera</taxon>
        <taxon>Culicoidea</taxon>
        <taxon>Culicidae</taxon>
        <taxon>Anophelinae</taxon>
        <taxon>Anopheles</taxon>
        <taxon>culicifacies species complex</taxon>
    </lineage>
</organism>
<evidence type="ECO:0000313" key="2">
    <source>
        <dbReference type="EnsemblMetazoa" id="ACUA004238-PA"/>
    </source>
</evidence>
<dbReference type="AlphaFoldDB" id="A0A182LXC8"/>
<proteinExistence type="predicted"/>
<reference evidence="3" key="1">
    <citation type="submission" date="2013-09" db="EMBL/GenBank/DDBJ databases">
        <title>The Genome Sequence of Anopheles culicifacies species A.</title>
        <authorList>
            <consortium name="The Broad Institute Genomics Platform"/>
            <person name="Neafsey D.E."/>
            <person name="Besansky N."/>
            <person name="Howell P."/>
            <person name="Walton C."/>
            <person name="Young S.K."/>
            <person name="Zeng Q."/>
            <person name="Gargeya S."/>
            <person name="Fitzgerald M."/>
            <person name="Haas B."/>
            <person name="Abouelleil A."/>
            <person name="Allen A.W."/>
            <person name="Alvarado L."/>
            <person name="Arachchi H.M."/>
            <person name="Berlin A.M."/>
            <person name="Chapman S.B."/>
            <person name="Gainer-Dewar J."/>
            <person name="Goldberg J."/>
            <person name="Griggs A."/>
            <person name="Gujja S."/>
            <person name="Hansen M."/>
            <person name="Howarth C."/>
            <person name="Imamovic A."/>
            <person name="Ireland A."/>
            <person name="Larimer J."/>
            <person name="McCowan C."/>
            <person name="Murphy C."/>
            <person name="Pearson M."/>
            <person name="Poon T.W."/>
            <person name="Priest M."/>
            <person name="Roberts A."/>
            <person name="Saif S."/>
            <person name="Shea T."/>
            <person name="Sisk P."/>
            <person name="Sykes S."/>
            <person name="Wortman J."/>
            <person name="Nusbaum C."/>
            <person name="Birren B."/>
        </authorList>
    </citation>
    <scope>NUCLEOTIDE SEQUENCE [LARGE SCALE GENOMIC DNA]</scope>
    <source>
        <strain evidence="3">A-37</strain>
    </source>
</reference>
<accession>A0A182LXC8</accession>
<evidence type="ECO:0000313" key="3">
    <source>
        <dbReference type="Proteomes" id="UP000075883"/>
    </source>
</evidence>
<evidence type="ECO:0000256" key="1">
    <source>
        <dbReference type="SAM" id="Phobius"/>
    </source>
</evidence>
<keyword evidence="1" id="KW-1133">Transmembrane helix</keyword>
<protein>
    <submittedName>
        <fullName evidence="2">Uncharacterized protein</fullName>
    </submittedName>
</protein>
<keyword evidence="1" id="KW-0812">Transmembrane</keyword>
<dbReference type="EnsemblMetazoa" id="ACUA004238-RA">
    <property type="protein sequence ID" value="ACUA004238-PA"/>
    <property type="gene ID" value="ACUA004238"/>
</dbReference>
<name>A0A182LXC8_9DIPT</name>
<sequence>MDHKLLHRITTALGERNKQGGGEDWAILLILVGYFGGLWMLPLGQPHRRTPSGGYEKSIATGDAVGEIIYKLTVSLTELIPHNPFLDVRMSCVFALNARNCPTIVTLSFRYIEQLKQPTTETKPSHSFYSPPALRDWFSPRMKDGRGPGRTRCCKSLPVSLMSMCGDCSVGIFPRQNGGSGWGTTDK</sequence>